<dbReference type="Proteomes" id="UP000823388">
    <property type="component" value="Chromosome 9K"/>
</dbReference>
<gene>
    <name evidence="1" type="ORF">PVAP13_9KG408416</name>
</gene>
<evidence type="ECO:0000313" key="1">
    <source>
        <dbReference type="EMBL" id="KAG2545117.1"/>
    </source>
</evidence>
<sequence>MDISGPASADVQPAVDEELPADDQFLEDIFVDPASAVVPASPPRRVMAVVAAAPESRRRQSNRLLARPSSGLIRQLDLVGSQAAVGDEAVEKYIKMYHGPLPKKTAAALAAVTRIASGAVMEASAALAAETEAARVEAA</sequence>
<keyword evidence="2" id="KW-1185">Reference proteome</keyword>
<organism evidence="1 2">
    <name type="scientific">Panicum virgatum</name>
    <name type="common">Blackwell switchgrass</name>
    <dbReference type="NCBI Taxonomy" id="38727"/>
    <lineage>
        <taxon>Eukaryota</taxon>
        <taxon>Viridiplantae</taxon>
        <taxon>Streptophyta</taxon>
        <taxon>Embryophyta</taxon>
        <taxon>Tracheophyta</taxon>
        <taxon>Spermatophyta</taxon>
        <taxon>Magnoliopsida</taxon>
        <taxon>Liliopsida</taxon>
        <taxon>Poales</taxon>
        <taxon>Poaceae</taxon>
        <taxon>PACMAD clade</taxon>
        <taxon>Panicoideae</taxon>
        <taxon>Panicodae</taxon>
        <taxon>Paniceae</taxon>
        <taxon>Panicinae</taxon>
        <taxon>Panicum</taxon>
        <taxon>Panicum sect. Hiantes</taxon>
    </lineage>
</organism>
<proteinExistence type="predicted"/>
<dbReference type="AlphaFoldDB" id="A0A8T0N7J6"/>
<comment type="caution">
    <text evidence="1">The sequence shown here is derived from an EMBL/GenBank/DDBJ whole genome shotgun (WGS) entry which is preliminary data.</text>
</comment>
<dbReference type="EMBL" id="CM029053">
    <property type="protein sequence ID" value="KAG2545117.1"/>
    <property type="molecule type" value="Genomic_DNA"/>
</dbReference>
<accession>A0A8T0N7J6</accession>
<protein>
    <submittedName>
        <fullName evidence="1">Uncharacterized protein</fullName>
    </submittedName>
</protein>
<reference evidence="1" key="1">
    <citation type="submission" date="2020-05" db="EMBL/GenBank/DDBJ databases">
        <title>WGS assembly of Panicum virgatum.</title>
        <authorList>
            <person name="Lovell J.T."/>
            <person name="Jenkins J."/>
            <person name="Shu S."/>
            <person name="Juenger T.E."/>
            <person name="Schmutz J."/>
        </authorList>
    </citation>
    <scope>NUCLEOTIDE SEQUENCE</scope>
    <source>
        <strain evidence="1">AP13</strain>
    </source>
</reference>
<name>A0A8T0N7J6_PANVG</name>
<evidence type="ECO:0000313" key="2">
    <source>
        <dbReference type="Proteomes" id="UP000823388"/>
    </source>
</evidence>